<feature type="transmembrane region" description="Helical" evidence="1">
    <location>
        <begin position="12"/>
        <end position="32"/>
    </location>
</feature>
<evidence type="ECO:0000313" key="2">
    <source>
        <dbReference type="EMBL" id="QES22351.1"/>
    </source>
</evidence>
<name>A0A5P2AZN6_STRVZ</name>
<organism evidence="2 3">
    <name type="scientific">Streptomyces venezuelae</name>
    <dbReference type="NCBI Taxonomy" id="54571"/>
    <lineage>
        <taxon>Bacteria</taxon>
        <taxon>Bacillati</taxon>
        <taxon>Actinomycetota</taxon>
        <taxon>Actinomycetes</taxon>
        <taxon>Kitasatosporales</taxon>
        <taxon>Streptomycetaceae</taxon>
        <taxon>Streptomyces</taxon>
    </lineage>
</organism>
<reference evidence="2 3" key="1">
    <citation type="submission" date="2018-05" db="EMBL/GenBank/DDBJ databases">
        <title>Streptomyces venezuelae.</title>
        <authorList>
            <person name="Kim W."/>
            <person name="Lee N."/>
            <person name="Cho B.-K."/>
        </authorList>
    </citation>
    <scope>NUCLEOTIDE SEQUENCE [LARGE SCALE GENOMIC DNA]</scope>
    <source>
        <strain evidence="2 3">ATCC 15068</strain>
    </source>
</reference>
<sequence>MADGSGRAALGWKVVAPVLAIGVLAVGIHLWLNTNLLGRDEVCGGLVSTDSAAAVIPSSGRVSDRDGLDARPGDRLAFTCTVESSSFLPGSDTAHMRISGSRERGDFAFTDDGRWPNPATASFFTGGATGAVGEDHGWVLLPGTCTTQNGPAIVEGYAPEGSDPVKLARLLTDVANKAAERAGCLDKGPLGAPTALTASPESRLVDDAAVCGLQGLTFPGPDGRTRAEETVQENTRPTWACEVAGYATYAVTQEPRIVEGIRSSPGFKEQPRVAGRQVSGFDSWHVVADCAGVPTYFSLEFGQSYQDAVGAPGTPRRQDLFDDFVEAAGKRLGCFTPTS</sequence>
<evidence type="ECO:0000256" key="1">
    <source>
        <dbReference type="SAM" id="Phobius"/>
    </source>
</evidence>
<protein>
    <recommendedName>
        <fullName evidence="4">DUF3558 domain-containing protein</fullName>
    </recommendedName>
</protein>
<keyword evidence="1" id="KW-1133">Transmembrane helix</keyword>
<proteinExistence type="predicted"/>
<accession>A0A5P2AZN6</accession>
<gene>
    <name evidence="2" type="ORF">DEJ46_27310</name>
</gene>
<keyword evidence="1" id="KW-0472">Membrane</keyword>
<evidence type="ECO:0008006" key="4">
    <source>
        <dbReference type="Google" id="ProtNLM"/>
    </source>
</evidence>
<keyword evidence="1" id="KW-0812">Transmembrane</keyword>
<dbReference type="Proteomes" id="UP000324106">
    <property type="component" value="Chromosome"/>
</dbReference>
<dbReference type="RefSeq" id="WP_150270503.1">
    <property type="nucleotide sequence ID" value="NZ_CP029194.1"/>
</dbReference>
<evidence type="ECO:0000313" key="3">
    <source>
        <dbReference type="Proteomes" id="UP000324106"/>
    </source>
</evidence>
<dbReference type="OrthoDB" id="4278171at2"/>
<dbReference type="EMBL" id="CP029194">
    <property type="protein sequence ID" value="QES22351.1"/>
    <property type="molecule type" value="Genomic_DNA"/>
</dbReference>
<dbReference type="AlphaFoldDB" id="A0A5P2AZN6"/>